<protein>
    <submittedName>
        <fullName evidence="1">Uncharacterized protein</fullName>
    </submittedName>
</protein>
<name>A0A4Y8JYS9_9MICO</name>
<dbReference type="EMBL" id="SOHA01000005">
    <property type="protein sequence ID" value="TFD33226.1"/>
    <property type="molecule type" value="Genomic_DNA"/>
</dbReference>
<comment type="caution">
    <text evidence="1">The sequence shown here is derived from an EMBL/GenBank/DDBJ whole genome shotgun (WGS) entry which is preliminary data.</text>
</comment>
<dbReference type="RefSeq" id="WP_134423267.1">
    <property type="nucleotide sequence ID" value="NZ_SOHA01000005.1"/>
</dbReference>
<accession>A0A4Y8JYS9</accession>
<organism evidence="1 2">
    <name type="scientific">Cryobacterium cryoconiti</name>
    <dbReference type="NCBI Taxonomy" id="1259239"/>
    <lineage>
        <taxon>Bacteria</taxon>
        <taxon>Bacillati</taxon>
        <taxon>Actinomycetota</taxon>
        <taxon>Actinomycetes</taxon>
        <taxon>Micrococcales</taxon>
        <taxon>Microbacteriaceae</taxon>
        <taxon>Cryobacterium</taxon>
    </lineage>
</organism>
<dbReference type="Proteomes" id="UP000297472">
    <property type="component" value="Unassembled WGS sequence"/>
</dbReference>
<sequence length="81" mass="8684">MKNSDQTSLAHAGVSVNELSPTAWMVQGRRRPDDEVSVLLGFFQQPGHVVEAMDVTRPLKRTYVPSATSAVADVTGGTVSQ</sequence>
<gene>
    <name evidence="1" type="ORF">E3T49_02775</name>
</gene>
<dbReference type="AlphaFoldDB" id="A0A4Y8JYS9"/>
<evidence type="ECO:0000313" key="2">
    <source>
        <dbReference type="Proteomes" id="UP000297472"/>
    </source>
</evidence>
<keyword evidence="2" id="KW-1185">Reference proteome</keyword>
<dbReference type="OrthoDB" id="5120633at2"/>
<evidence type="ECO:0000313" key="1">
    <source>
        <dbReference type="EMBL" id="TFD33226.1"/>
    </source>
</evidence>
<proteinExistence type="predicted"/>
<reference evidence="1 2" key="1">
    <citation type="submission" date="2019-03" db="EMBL/GenBank/DDBJ databases">
        <title>Genomics of glacier-inhabiting Cryobacterium strains.</title>
        <authorList>
            <person name="Liu Q."/>
            <person name="Xin Y.-H."/>
        </authorList>
    </citation>
    <scope>NUCLEOTIDE SEQUENCE [LARGE SCALE GENOMIC DNA]</scope>
    <source>
        <strain evidence="1 2">TMT1-51</strain>
    </source>
</reference>